<dbReference type="EMBL" id="AP014854">
    <property type="protein sequence ID" value="BAS00255.1"/>
    <property type="molecule type" value="Genomic_DNA"/>
</dbReference>
<dbReference type="InterPro" id="IPR011044">
    <property type="entry name" value="Quino_amine_DH_bsu"/>
</dbReference>
<dbReference type="InterPro" id="IPR015943">
    <property type="entry name" value="WD40/YVTN_repeat-like_dom_sf"/>
</dbReference>
<dbReference type="Proteomes" id="UP000065734">
    <property type="component" value="Chromosome I"/>
</dbReference>
<dbReference type="AlphaFoldDB" id="A0A0H5BGI6"/>
<dbReference type="PANTHER" id="PTHR47197:SF3">
    <property type="entry name" value="DIHYDRO-HEME D1 DEHYDROGENASE"/>
    <property type="match status" value="1"/>
</dbReference>
<evidence type="ECO:0000313" key="4">
    <source>
        <dbReference type="Proteomes" id="UP000065734"/>
    </source>
</evidence>
<feature type="chain" id="PRO_5014229148" evidence="1">
    <location>
        <begin position="24"/>
        <end position="371"/>
    </location>
</feature>
<evidence type="ECO:0000313" key="2">
    <source>
        <dbReference type="EMBL" id="BAS00255.1"/>
    </source>
</evidence>
<evidence type="ECO:0000313" key="3">
    <source>
        <dbReference type="EMBL" id="CUU42504.1"/>
    </source>
</evidence>
<keyword evidence="4" id="KW-1185">Reference proteome</keyword>
<reference evidence="3" key="2">
    <citation type="submission" date="2015-11" db="EMBL/GenBank/DDBJ databases">
        <authorList>
            <person name="Zhang Y."/>
            <person name="Guo Z."/>
        </authorList>
    </citation>
    <scope>NUCLEOTIDE SEQUENCE</scope>
    <source>
        <strain evidence="3">1</strain>
    </source>
</reference>
<dbReference type="EMBL" id="LN907867">
    <property type="protein sequence ID" value="CUU42504.1"/>
    <property type="molecule type" value="Genomic_DNA"/>
</dbReference>
<feature type="signal peptide" evidence="1">
    <location>
        <begin position="1"/>
        <end position="23"/>
    </location>
</feature>
<dbReference type="STRING" id="1079.BVIR_2071"/>
<sequence>MRTPLLAALALLITLFASPAAPAWLVAAYIQGYVFVPSAETPAISVIDTDTDRIVGTLHIDIVPRQVEVSRELAKLVATDGRAALSVLNVSGGALKEIVLPNLAQRLVLGSRGRILAAIDLAAGAIALVDLDTDRVRTKIAGLPPLRDVMFANQDTLIFYAAEGLAGIGMIDVMSGEHVGEIVLGAIGTEIATLTRTPSDRQALAQPQGGGTIAVLDLERRQAIDHIEAGPGAGPAVPSGTGRVLLIPEPSRQALVVRSERLVQPVRLRGASVVTGIYTAWLDSVGFVASAALHRLLVYDLDRPSLSGEITLPGTPLRGAVTSDSRKLYLPLMDPPKLMVVDGQSQRVVATIALPSTPLAAIVAGGWGVCH</sequence>
<gene>
    <name evidence="2" type="ORF">BV133_2661</name>
    <name evidence="3" type="ORF">BVIRIDIS_15160</name>
</gene>
<protein>
    <submittedName>
        <fullName evidence="3">PQQ-dependent catabolism-associated beta-propeller protein</fullName>
    </submittedName>
</protein>
<name>A0A0H5BGI6_BLAVI</name>
<dbReference type="InterPro" id="IPR051200">
    <property type="entry name" value="Host-pathogen_enzymatic-act"/>
</dbReference>
<dbReference type="SUPFAM" id="SSF50969">
    <property type="entry name" value="YVTN repeat-like/Quinoprotein amine dehydrogenase"/>
    <property type="match status" value="1"/>
</dbReference>
<dbReference type="PANTHER" id="PTHR47197">
    <property type="entry name" value="PROTEIN NIRF"/>
    <property type="match status" value="1"/>
</dbReference>
<proteinExistence type="predicted"/>
<organism evidence="3 4">
    <name type="scientific">Blastochloris viridis</name>
    <name type="common">Rhodopseudomonas viridis</name>
    <dbReference type="NCBI Taxonomy" id="1079"/>
    <lineage>
        <taxon>Bacteria</taxon>
        <taxon>Pseudomonadati</taxon>
        <taxon>Pseudomonadota</taxon>
        <taxon>Alphaproteobacteria</taxon>
        <taxon>Hyphomicrobiales</taxon>
        <taxon>Blastochloridaceae</taxon>
        <taxon>Blastochloris</taxon>
    </lineage>
</organism>
<accession>A0A0H5BGI6</accession>
<evidence type="ECO:0000256" key="1">
    <source>
        <dbReference type="SAM" id="SignalP"/>
    </source>
</evidence>
<reference evidence="4" key="3">
    <citation type="journal article" date="2016" name="Genome Announc.">
        <title>Revised genome sequence of the purple photosynthetic bacterium Blastochloris viridis.</title>
        <authorList>
            <person name="Liu L.N."/>
            <person name="Faulkner M."/>
            <person name="Liu X."/>
            <person name="Huang F."/>
            <person name="Darby A.C."/>
            <person name="Hall N."/>
        </authorList>
    </citation>
    <scope>NUCLEOTIDE SEQUENCE [LARGE SCALE GENOMIC DNA]</scope>
    <source>
        <strain evidence="4">ATCC 19567 / DSM 133 / F</strain>
    </source>
</reference>
<dbReference type="Gene3D" id="2.130.10.10">
    <property type="entry name" value="YVTN repeat-like/Quinoprotein amine dehydrogenase"/>
    <property type="match status" value="2"/>
</dbReference>
<reference evidence="2" key="1">
    <citation type="journal article" date="2015" name="Genome Announc.">
        <title>Complete Genome Sequence of the Bacteriochlorophyll b-Producing Photosynthetic Bacterium Blastochloris viridis.</title>
        <authorList>
            <person name="Tsukatani Y."/>
            <person name="Hirose Y."/>
            <person name="Harada J."/>
            <person name="Misawa N."/>
            <person name="Mori K."/>
            <person name="Inoue K."/>
            <person name="Tamiaki H."/>
        </authorList>
    </citation>
    <scope>NUCLEOTIDE SEQUENCE [LARGE SCALE GENOMIC DNA]</scope>
    <source>
        <strain evidence="2">DSM 133</strain>
    </source>
</reference>
<keyword evidence="1" id="KW-0732">Signal</keyword>